<evidence type="ECO:0000256" key="2">
    <source>
        <dbReference type="ARBA" id="ARBA00012180"/>
    </source>
</evidence>
<dbReference type="Pfam" id="PF00078">
    <property type="entry name" value="RVT_1"/>
    <property type="match status" value="1"/>
</dbReference>
<name>A0AAN7S563_MYCAM</name>
<comment type="caution">
    <text evidence="4">The sequence shown here is derived from an EMBL/GenBank/DDBJ whole genome shotgun (WGS) entry which is preliminary data.</text>
</comment>
<comment type="similarity">
    <text evidence="1">Belongs to the beta type-B retroviral polymerase family. HERV class-II K(HML-2) pol subfamily.</text>
</comment>
<dbReference type="InterPro" id="IPR043128">
    <property type="entry name" value="Rev_trsase/Diguanyl_cyclase"/>
</dbReference>
<reference evidence="4 5" key="1">
    <citation type="journal article" date="2023" name="J. Hered.">
        <title>Chromosome-level genome of the wood stork (Mycteria americana) provides insight into avian chromosome evolution.</title>
        <authorList>
            <person name="Flamio R. Jr."/>
            <person name="Ramstad K.M."/>
        </authorList>
    </citation>
    <scope>NUCLEOTIDE SEQUENCE [LARGE SCALE GENOMIC DNA]</scope>
    <source>
        <strain evidence="4">JAX WOST 10</strain>
    </source>
</reference>
<dbReference type="InterPro" id="IPR051320">
    <property type="entry name" value="Viral_Replic_Matur_Polypro"/>
</dbReference>
<sequence>MSALRTVAAARNDMITDKRKIWVTDVFGNSLPQNTATVKCWLPEEDSPIWENDRDRFAFTRDGTQYTFTRLPQGYKHSPTLAHHALAQALAEAPSPKEGVRTYRYIYDVLIGGADITTVEKTQKNIITHSEGLGLRIPVEKVQLPAPEVKFGGIWWKARPLYDLTRKRAAWDWTPVHEEALKLLVFEPGLYQALGPIHPMDPFQIEWGFAIHGASIHIWQKGPEAPTRPLGFFSRSFKDAEK</sequence>
<dbReference type="PROSITE" id="PS50878">
    <property type="entry name" value="RT_POL"/>
    <property type="match status" value="1"/>
</dbReference>
<accession>A0AAN7S563</accession>
<dbReference type="EC" id="3.1.26.4" evidence="2"/>
<dbReference type="PANTHER" id="PTHR33064:SF37">
    <property type="entry name" value="RIBONUCLEASE H"/>
    <property type="match status" value="1"/>
</dbReference>
<dbReference type="Proteomes" id="UP001333110">
    <property type="component" value="Unassembled WGS sequence"/>
</dbReference>
<dbReference type="InterPro" id="IPR000477">
    <property type="entry name" value="RT_dom"/>
</dbReference>
<dbReference type="SUPFAM" id="SSF56672">
    <property type="entry name" value="DNA/RNA polymerases"/>
    <property type="match status" value="1"/>
</dbReference>
<evidence type="ECO:0000313" key="5">
    <source>
        <dbReference type="Proteomes" id="UP001333110"/>
    </source>
</evidence>
<keyword evidence="5" id="KW-1185">Reference proteome</keyword>
<proteinExistence type="inferred from homology"/>
<evidence type="ECO:0000313" key="4">
    <source>
        <dbReference type="EMBL" id="KAK4819991.1"/>
    </source>
</evidence>
<dbReference type="GO" id="GO:0004523">
    <property type="term" value="F:RNA-DNA hybrid ribonuclease activity"/>
    <property type="evidence" value="ECO:0007669"/>
    <property type="project" value="UniProtKB-EC"/>
</dbReference>
<evidence type="ECO:0000259" key="3">
    <source>
        <dbReference type="PROSITE" id="PS50878"/>
    </source>
</evidence>
<dbReference type="Gene3D" id="3.30.70.270">
    <property type="match status" value="1"/>
</dbReference>
<dbReference type="AlphaFoldDB" id="A0AAN7S563"/>
<organism evidence="4 5">
    <name type="scientific">Mycteria americana</name>
    <name type="common">Wood stork</name>
    <dbReference type="NCBI Taxonomy" id="33587"/>
    <lineage>
        <taxon>Eukaryota</taxon>
        <taxon>Metazoa</taxon>
        <taxon>Chordata</taxon>
        <taxon>Craniata</taxon>
        <taxon>Vertebrata</taxon>
        <taxon>Euteleostomi</taxon>
        <taxon>Archelosauria</taxon>
        <taxon>Archosauria</taxon>
        <taxon>Dinosauria</taxon>
        <taxon>Saurischia</taxon>
        <taxon>Theropoda</taxon>
        <taxon>Coelurosauria</taxon>
        <taxon>Aves</taxon>
        <taxon>Neognathae</taxon>
        <taxon>Neoaves</taxon>
        <taxon>Aequornithes</taxon>
        <taxon>Ciconiiformes</taxon>
        <taxon>Ciconiidae</taxon>
        <taxon>Mycteria</taxon>
    </lineage>
</organism>
<gene>
    <name evidence="4" type="ORF">QYF61_017370</name>
</gene>
<protein>
    <recommendedName>
        <fullName evidence="2">ribonuclease H</fullName>
        <ecNumber evidence="2">3.1.26.4</ecNumber>
    </recommendedName>
</protein>
<dbReference type="PANTHER" id="PTHR33064">
    <property type="entry name" value="POL PROTEIN"/>
    <property type="match status" value="1"/>
</dbReference>
<dbReference type="InterPro" id="IPR043502">
    <property type="entry name" value="DNA/RNA_pol_sf"/>
</dbReference>
<evidence type="ECO:0000256" key="1">
    <source>
        <dbReference type="ARBA" id="ARBA00010879"/>
    </source>
</evidence>
<feature type="domain" description="Reverse transcriptase" evidence="3">
    <location>
        <begin position="1"/>
        <end position="156"/>
    </location>
</feature>
<dbReference type="EMBL" id="JAUNZN010000006">
    <property type="protein sequence ID" value="KAK4819991.1"/>
    <property type="molecule type" value="Genomic_DNA"/>
</dbReference>